<dbReference type="OrthoDB" id="8419862at2"/>
<keyword evidence="1" id="KW-0472">Membrane</keyword>
<keyword evidence="4" id="KW-1185">Reference proteome</keyword>
<dbReference type="RefSeq" id="WP_136347159.1">
    <property type="nucleotide sequence ID" value="NZ_SSOC01000002.1"/>
</dbReference>
<feature type="transmembrane region" description="Helical" evidence="1">
    <location>
        <begin position="48"/>
        <end position="69"/>
    </location>
</feature>
<evidence type="ECO:0000313" key="3">
    <source>
        <dbReference type="EMBL" id="THF66210.1"/>
    </source>
</evidence>
<dbReference type="Proteomes" id="UP000308430">
    <property type="component" value="Unassembled WGS sequence"/>
</dbReference>
<protein>
    <recommendedName>
        <fullName evidence="2">Copper resistance protein D domain-containing protein</fullName>
    </recommendedName>
</protein>
<dbReference type="GO" id="GO:0016020">
    <property type="term" value="C:membrane"/>
    <property type="evidence" value="ECO:0007669"/>
    <property type="project" value="InterPro"/>
</dbReference>
<proteinExistence type="predicted"/>
<evidence type="ECO:0000313" key="4">
    <source>
        <dbReference type="Proteomes" id="UP000308430"/>
    </source>
</evidence>
<accession>A0A4S4B390</accession>
<organism evidence="3 4">
    <name type="scientific">Pseudothauera nasutitermitis</name>
    <dbReference type="NCBI Taxonomy" id="2565930"/>
    <lineage>
        <taxon>Bacteria</taxon>
        <taxon>Pseudomonadati</taxon>
        <taxon>Pseudomonadota</taxon>
        <taxon>Betaproteobacteria</taxon>
        <taxon>Rhodocyclales</taxon>
        <taxon>Zoogloeaceae</taxon>
        <taxon>Pseudothauera</taxon>
    </lineage>
</organism>
<sequence>MTVNHLMLFLHVCGVTLWVGGMAFAWACLRPAAAGLAPAARLELWRGVLARFFPLVWVSIALIALSGGYRLFEVGFASAPRAWHAMLFTGNLMMAVFLSIWFGPWQRLRAAVDAEDWATAALALGRIRQRVGFNLALGVLTIAVSTLGLGI</sequence>
<feature type="domain" description="Copper resistance protein D" evidence="2">
    <location>
        <begin position="48"/>
        <end position="145"/>
    </location>
</feature>
<dbReference type="AlphaFoldDB" id="A0A4S4B390"/>
<dbReference type="Pfam" id="PF05425">
    <property type="entry name" value="CopD"/>
    <property type="match status" value="1"/>
</dbReference>
<keyword evidence="1" id="KW-1133">Transmembrane helix</keyword>
<dbReference type="EMBL" id="SSOC01000002">
    <property type="protein sequence ID" value="THF66210.1"/>
    <property type="molecule type" value="Genomic_DNA"/>
</dbReference>
<feature type="transmembrane region" description="Helical" evidence="1">
    <location>
        <begin position="131"/>
        <end position="150"/>
    </location>
</feature>
<name>A0A4S4B390_9RHOO</name>
<comment type="caution">
    <text evidence="3">The sequence shown here is derived from an EMBL/GenBank/DDBJ whole genome shotgun (WGS) entry which is preliminary data.</text>
</comment>
<feature type="transmembrane region" description="Helical" evidence="1">
    <location>
        <begin position="6"/>
        <end position="27"/>
    </location>
</feature>
<feature type="transmembrane region" description="Helical" evidence="1">
    <location>
        <begin position="81"/>
        <end position="102"/>
    </location>
</feature>
<dbReference type="InterPro" id="IPR008457">
    <property type="entry name" value="Cu-R_CopD_dom"/>
</dbReference>
<keyword evidence="1" id="KW-0812">Transmembrane</keyword>
<evidence type="ECO:0000259" key="2">
    <source>
        <dbReference type="Pfam" id="PF05425"/>
    </source>
</evidence>
<reference evidence="3 4" key="1">
    <citation type="submission" date="2019-04" db="EMBL/GenBank/DDBJ databases">
        <title>Azoarcus nasutitermitis sp. nov. isolated from termite nest.</title>
        <authorList>
            <person name="Lin S.-Y."/>
            <person name="Hameed A."/>
            <person name="Hsu Y.-H."/>
            <person name="Young C.-C."/>
        </authorList>
    </citation>
    <scope>NUCLEOTIDE SEQUENCE [LARGE SCALE GENOMIC DNA]</scope>
    <source>
        <strain evidence="3 4">CC-YHH838</strain>
    </source>
</reference>
<evidence type="ECO:0000256" key="1">
    <source>
        <dbReference type="SAM" id="Phobius"/>
    </source>
</evidence>
<gene>
    <name evidence="3" type="ORF">E6C76_04955</name>
</gene>